<evidence type="ECO:0000313" key="2">
    <source>
        <dbReference type="WBParaSite" id="nRc.2.0.1.t03707-RA"/>
    </source>
</evidence>
<keyword evidence="1" id="KW-1185">Reference proteome</keyword>
<sequence>MMVKGMSERFIRQLGRENVRHQVRLSKAHQHRLAAEQQLQGTPVTYSKNNACNTAEKTTTLDAKTTQKWKM</sequence>
<organism evidence="1 2">
    <name type="scientific">Romanomermis culicivorax</name>
    <name type="common">Nematode worm</name>
    <dbReference type="NCBI Taxonomy" id="13658"/>
    <lineage>
        <taxon>Eukaryota</taxon>
        <taxon>Metazoa</taxon>
        <taxon>Ecdysozoa</taxon>
        <taxon>Nematoda</taxon>
        <taxon>Enoplea</taxon>
        <taxon>Dorylaimia</taxon>
        <taxon>Mermithida</taxon>
        <taxon>Mermithoidea</taxon>
        <taxon>Mermithidae</taxon>
        <taxon>Romanomermis</taxon>
    </lineage>
</organism>
<dbReference type="AlphaFoldDB" id="A0A915HQR3"/>
<evidence type="ECO:0000313" key="1">
    <source>
        <dbReference type="Proteomes" id="UP000887565"/>
    </source>
</evidence>
<protein>
    <submittedName>
        <fullName evidence="2">Uncharacterized protein</fullName>
    </submittedName>
</protein>
<reference evidence="2" key="1">
    <citation type="submission" date="2022-11" db="UniProtKB">
        <authorList>
            <consortium name="WormBaseParasite"/>
        </authorList>
    </citation>
    <scope>IDENTIFICATION</scope>
</reference>
<proteinExistence type="predicted"/>
<name>A0A915HQR3_ROMCU</name>
<dbReference type="Proteomes" id="UP000887565">
    <property type="component" value="Unplaced"/>
</dbReference>
<dbReference type="WBParaSite" id="nRc.2.0.1.t03707-RA">
    <property type="protein sequence ID" value="nRc.2.0.1.t03707-RA"/>
    <property type="gene ID" value="nRc.2.0.1.g03707"/>
</dbReference>
<accession>A0A915HQR3</accession>